<reference evidence="3" key="1">
    <citation type="submission" date="2016-11" db="EMBL/GenBank/DDBJ databases">
        <authorList>
            <person name="Varghese N."/>
            <person name="Submissions S."/>
        </authorList>
    </citation>
    <scope>NUCLEOTIDE SEQUENCE [LARGE SCALE GENOMIC DNA]</scope>
    <source>
        <strain evidence="3">DSM 22623</strain>
    </source>
</reference>
<dbReference type="EMBL" id="FQYP01000003">
    <property type="protein sequence ID" value="SHI77886.1"/>
    <property type="molecule type" value="Genomic_DNA"/>
</dbReference>
<keyword evidence="1" id="KW-0472">Membrane</keyword>
<sequence>MQYWYNVKLELDLSKVLFVIGLLSFGLYFLAKDWHKVLTKIMIGAFGVCLVLNLHLWTEYYKTVQRQNRLAEYYELETCEKMENRFLTDLKNEKLKYFQFGIGFDLELQKTLKSKYGIESYGMGCMVQSEFDCYNELVNNYLKENTTTE</sequence>
<gene>
    <name evidence="2" type="ORF">SAMN04488508_10374</name>
</gene>
<keyword evidence="1" id="KW-0812">Transmembrane</keyword>
<name>A0A1M6DXB3_9FLAO</name>
<proteinExistence type="predicted"/>
<organism evidence="2 3">
    <name type="scientific">Aquimarina spongiae</name>
    <dbReference type="NCBI Taxonomy" id="570521"/>
    <lineage>
        <taxon>Bacteria</taxon>
        <taxon>Pseudomonadati</taxon>
        <taxon>Bacteroidota</taxon>
        <taxon>Flavobacteriia</taxon>
        <taxon>Flavobacteriales</taxon>
        <taxon>Flavobacteriaceae</taxon>
        <taxon>Aquimarina</taxon>
    </lineage>
</organism>
<evidence type="ECO:0000313" key="3">
    <source>
        <dbReference type="Proteomes" id="UP000184432"/>
    </source>
</evidence>
<dbReference type="STRING" id="570521.SAMN04488508_10374"/>
<evidence type="ECO:0000313" key="2">
    <source>
        <dbReference type="EMBL" id="SHI77886.1"/>
    </source>
</evidence>
<feature type="transmembrane region" description="Helical" evidence="1">
    <location>
        <begin position="37"/>
        <end position="57"/>
    </location>
</feature>
<keyword evidence="1" id="KW-1133">Transmembrane helix</keyword>
<feature type="transmembrane region" description="Helical" evidence="1">
    <location>
        <begin position="12"/>
        <end position="31"/>
    </location>
</feature>
<accession>A0A1M6DXB3</accession>
<dbReference type="Proteomes" id="UP000184432">
    <property type="component" value="Unassembled WGS sequence"/>
</dbReference>
<dbReference type="AlphaFoldDB" id="A0A1M6DXB3"/>
<protein>
    <submittedName>
        <fullName evidence="2">Uncharacterized protein</fullName>
    </submittedName>
</protein>
<keyword evidence="3" id="KW-1185">Reference proteome</keyword>
<evidence type="ECO:0000256" key="1">
    <source>
        <dbReference type="SAM" id="Phobius"/>
    </source>
</evidence>